<feature type="region of interest" description="Disordered" evidence="1">
    <location>
        <begin position="118"/>
        <end position="196"/>
    </location>
</feature>
<dbReference type="AlphaFoldDB" id="A0A2U8PSV7"/>
<evidence type="ECO:0000313" key="4">
    <source>
        <dbReference type="EMBL" id="AWM00893.1"/>
    </source>
</evidence>
<protein>
    <submittedName>
        <fullName evidence="4">Uncharacterized protein</fullName>
    </submittedName>
</protein>
<dbReference type="Proteomes" id="UP000215884">
    <property type="component" value="Chromosome"/>
</dbReference>
<organism evidence="4 5">
    <name type="scientific">Bradyrhizobium amphicarpaeae</name>
    <dbReference type="NCBI Taxonomy" id="1404768"/>
    <lineage>
        <taxon>Bacteria</taxon>
        <taxon>Pseudomonadati</taxon>
        <taxon>Pseudomonadota</taxon>
        <taxon>Alphaproteobacteria</taxon>
        <taxon>Hyphomicrobiales</taxon>
        <taxon>Nitrobacteraceae</taxon>
        <taxon>Bradyrhizobium</taxon>
    </lineage>
</organism>
<dbReference type="KEGG" id="brq:CIT40_13180"/>
<feature type="compositionally biased region" description="Low complexity" evidence="1">
    <location>
        <begin position="126"/>
        <end position="148"/>
    </location>
</feature>
<gene>
    <name evidence="4" type="ORF">CIT40_13180</name>
</gene>
<feature type="region of interest" description="Disordered" evidence="1">
    <location>
        <begin position="372"/>
        <end position="403"/>
    </location>
</feature>
<keyword evidence="2" id="KW-1133">Transmembrane helix</keyword>
<keyword evidence="3" id="KW-0732">Signal</keyword>
<sequence length="403" mass="42493">MRNRETRMGNRTAKFVSALIGSIVAGAPLAAVSQTAPSAPATANAAADCLASPKGTAPQGQHWHYRLERTTKRQCWYLRAEGGKVTQAAQATTDTPATDPAPPQQHMVQDARAEYLTPRSGVTSKTSNAVAQAAASTPAQQTPDQATDSGPQQPAVATPWPDVSTAVAPPTPQPAPVATAAPPSAKPAKPPAPLAQAAADSTIERPAGSLQMLLLVIGGALALAGLLASVIYRFAGGRIRVQAAERRGHWDDWGTQDQDVSHAPWLAATPDARPRPVDFDEARPQQTAQLAAFTREIGRIAAQSAAVRSEAAELDEADIFNGVFEIEAAPRLAARKTDAEKPVARDEDHRDEDVQIEDAVDVDVITAMLERLATQGPQRPQPRPEAALANLARNQRGQSAARA</sequence>
<evidence type="ECO:0000313" key="5">
    <source>
        <dbReference type="Proteomes" id="UP000215884"/>
    </source>
</evidence>
<evidence type="ECO:0000256" key="1">
    <source>
        <dbReference type="SAM" id="MobiDB-lite"/>
    </source>
</evidence>
<feature type="compositionally biased region" description="Polar residues" evidence="1">
    <location>
        <begin position="392"/>
        <end position="403"/>
    </location>
</feature>
<feature type="transmembrane region" description="Helical" evidence="2">
    <location>
        <begin position="212"/>
        <end position="232"/>
    </location>
</feature>
<evidence type="ECO:0000256" key="3">
    <source>
        <dbReference type="SAM" id="SignalP"/>
    </source>
</evidence>
<name>A0A2U8PSV7_9BRAD</name>
<feature type="compositionally biased region" description="Pro residues" evidence="1">
    <location>
        <begin position="184"/>
        <end position="193"/>
    </location>
</feature>
<dbReference type="OrthoDB" id="8138583at2"/>
<proteinExistence type="predicted"/>
<accession>A0A2U8PSV7</accession>
<feature type="signal peptide" evidence="3">
    <location>
        <begin position="1"/>
        <end position="30"/>
    </location>
</feature>
<keyword evidence="2" id="KW-0812">Transmembrane</keyword>
<keyword evidence="2" id="KW-0472">Membrane</keyword>
<reference evidence="4 5" key="2">
    <citation type="journal article" date="2019" name="Int. J. Syst. Evol. Microbiol.">
        <title>Description and complete genome sequence of Bradyrhizobium amphicarpaeae sp. nov., harbouring photosystem and nitrogen-fixation genes.</title>
        <authorList>
            <person name="Bromfield E.S.P."/>
            <person name="Cloutier S."/>
            <person name="Nguyen H.D.T."/>
        </authorList>
    </citation>
    <scope>NUCLEOTIDE SEQUENCE [LARGE SCALE GENOMIC DNA]</scope>
    <source>
        <strain evidence="4 5">39S1MB</strain>
    </source>
</reference>
<evidence type="ECO:0000256" key="2">
    <source>
        <dbReference type="SAM" id="Phobius"/>
    </source>
</evidence>
<keyword evidence="5" id="KW-1185">Reference proteome</keyword>
<reference evidence="4 5" key="1">
    <citation type="journal article" date="2017" name="Syst. Appl. Microbiol.">
        <title>Soybeans inoculated with root zone soils of Canadian native legumes harbour diverse and novel Bradyrhizobium spp. that possess agricultural potential.</title>
        <authorList>
            <person name="Bromfield E.S.P."/>
            <person name="Cloutier S."/>
            <person name="Tambong J.T."/>
            <person name="Tran Thi T.V."/>
        </authorList>
    </citation>
    <scope>NUCLEOTIDE SEQUENCE [LARGE SCALE GENOMIC DNA]</scope>
    <source>
        <strain evidence="4 5">39S1MB</strain>
    </source>
</reference>
<feature type="chain" id="PRO_5016160839" evidence="3">
    <location>
        <begin position="31"/>
        <end position="403"/>
    </location>
</feature>
<dbReference type="EMBL" id="CP029426">
    <property type="protein sequence ID" value="AWM00893.1"/>
    <property type="molecule type" value="Genomic_DNA"/>
</dbReference>